<keyword evidence="3 6" id="KW-0812">Transmembrane</keyword>
<sequence length="128" mass="13559">MNYLSSIKLAAALGGLTVAVGAFGAHGLAAILEEHGRTATFETAVKYQFYHVLAIFLVGLLQAKVPENKLLNGSIYAFMLGILIFSGSLYILSLTGITWLGAITPLGGLAFIAGWIMVFFGAKHKLGQ</sequence>
<keyword evidence="4 6" id="KW-1133">Transmembrane helix</keyword>
<evidence type="ECO:0000256" key="5">
    <source>
        <dbReference type="ARBA" id="ARBA00023136"/>
    </source>
</evidence>
<feature type="transmembrane region" description="Helical" evidence="6">
    <location>
        <begin position="99"/>
        <end position="122"/>
    </location>
</feature>
<comment type="subcellular location">
    <subcellularLocation>
        <location evidence="1">Membrane</location>
        <topology evidence="1">Multi-pass membrane protein</topology>
    </subcellularLocation>
</comment>
<name>A0A918PZW5_9BACT</name>
<evidence type="ECO:0000256" key="6">
    <source>
        <dbReference type="SAM" id="Phobius"/>
    </source>
</evidence>
<evidence type="ECO:0000313" key="8">
    <source>
        <dbReference type="Proteomes" id="UP000619457"/>
    </source>
</evidence>
<dbReference type="RefSeq" id="WP_018473040.1">
    <property type="nucleotide sequence ID" value="NZ_BMWX01000003.1"/>
</dbReference>
<dbReference type="AlphaFoldDB" id="A0A918PZW5"/>
<gene>
    <name evidence="7" type="ORF">GCM10007049_20500</name>
</gene>
<organism evidence="7 8">
    <name type="scientific">Echinicola pacifica</name>
    <dbReference type="NCBI Taxonomy" id="346377"/>
    <lineage>
        <taxon>Bacteria</taxon>
        <taxon>Pseudomonadati</taxon>
        <taxon>Bacteroidota</taxon>
        <taxon>Cytophagia</taxon>
        <taxon>Cytophagales</taxon>
        <taxon>Cyclobacteriaceae</taxon>
        <taxon>Echinicola</taxon>
    </lineage>
</organism>
<dbReference type="EMBL" id="BMWX01000003">
    <property type="protein sequence ID" value="GGZ27563.1"/>
    <property type="molecule type" value="Genomic_DNA"/>
</dbReference>
<dbReference type="GO" id="GO:0005886">
    <property type="term" value="C:plasma membrane"/>
    <property type="evidence" value="ECO:0007669"/>
    <property type="project" value="TreeGrafter"/>
</dbReference>
<dbReference type="InterPro" id="IPR006696">
    <property type="entry name" value="DUF423"/>
</dbReference>
<dbReference type="Pfam" id="PF04241">
    <property type="entry name" value="DUF423"/>
    <property type="match status" value="1"/>
</dbReference>
<evidence type="ECO:0000256" key="3">
    <source>
        <dbReference type="ARBA" id="ARBA00022692"/>
    </source>
</evidence>
<feature type="transmembrane region" description="Helical" evidence="6">
    <location>
        <begin position="75"/>
        <end position="93"/>
    </location>
</feature>
<evidence type="ECO:0000256" key="4">
    <source>
        <dbReference type="ARBA" id="ARBA00022989"/>
    </source>
</evidence>
<comment type="similarity">
    <text evidence="2">Belongs to the UPF0382 family.</text>
</comment>
<evidence type="ECO:0000256" key="2">
    <source>
        <dbReference type="ARBA" id="ARBA00009694"/>
    </source>
</evidence>
<feature type="transmembrane region" description="Helical" evidence="6">
    <location>
        <begin position="45"/>
        <end position="63"/>
    </location>
</feature>
<evidence type="ECO:0000256" key="1">
    <source>
        <dbReference type="ARBA" id="ARBA00004141"/>
    </source>
</evidence>
<keyword evidence="8" id="KW-1185">Reference proteome</keyword>
<comment type="caution">
    <text evidence="7">The sequence shown here is derived from an EMBL/GenBank/DDBJ whole genome shotgun (WGS) entry which is preliminary data.</text>
</comment>
<reference evidence="7" key="2">
    <citation type="submission" date="2020-09" db="EMBL/GenBank/DDBJ databases">
        <authorList>
            <person name="Sun Q."/>
            <person name="Kim S."/>
        </authorList>
    </citation>
    <scope>NUCLEOTIDE SEQUENCE</scope>
    <source>
        <strain evidence="7">KCTC 12368</strain>
    </source>
</reference>
<dbReference type="PANTHER" id="PTHR43461">
    <property type="entry name" value="TRANSMEMBRANE PROTEIN 256"/>
    <property type="match status" value="1"/>
</dbReference>
<protein>
    <submittedName>
        <fullName evidence="7">Membrane protein</fullName>
    </submittedName>
</protein>
<evidence type="ECO:0000313" key="7">
    <source>
        <dbReference type="EMBL" id="GGZ27563.1"/>
    </source>
</evidence>
<proteinExistence type="inferred from homology"/>
<dbReference type="PANTHER" id="PTHR43461:SF1">
    <property type="entry name" value="TRANSMEMBRANE PROTEIN 256"/>
    <property type="match status" value="1"/>
</dbReference>
<dbReference type="Proteomes" id="UP000619457">
    <property type="component" value="Unassembled WGS sequence"/>
</dbReference>
<accession>A0A918PZW5</accession>
<reference evidence="7" key="1">
    <citation type="journal article" date="2014" name="Int. J. Syst. Evol. Microbiol.">
        <title>Complete genome sequence of Corynebacterium casei LMG S-19264T (=DSM 44701T), isolated from a smear-ripened cheese.</title>
        <authorList>
            <consortium name="US DOE Joint Genome Institute (JGI-PGF)"/>
            <person name="Walter F."/>
            <person name="Albersmeier A."/>
            <person name="Kalinowski J."/>
            <person name="Ruckert C."/>
        </authorList>
    </citation>
    <scope>NUCLEOTIDE SEQUENCE</scope>
    <source>
        <strain evidence="7">KCTC 12368</strain>
    </source>
</reference>
<keyword evidence="5 6" id="KW-0472">Membrane</keyword>